<dbReference type="PATRIC" id="fig|1131731.3.peg.2026"/>
<evidence type="ECO:0000256" key="1">
    <source>
        <dbReference type="SAM" id="Phobius"/>
    </source>
</evidence>
<comment type="caution">
    <text evidence="2">The sequence shown here is derived from an EMBL/GenBank/DDBJ whole genome shotgun (WGS) entry which is preliminary data.</text>
</comment>
<dbReference type="AlphaFoldDB" id="K6DH50"/>
<name>K6DH50_SCHAZ</name>
<evidence type="ECO:0000313" key="2">
    <source>
        <dbReference type="EMBL" id="EKN67423.1"/>
    </source>
</evidence>
<organism evidence="2 3">
    <name type="scientific">Schinkia azotoformans LMG 9581</name>
    <dbReference type="NCBI Taxonomy" id="1131731"/>
    <lineage>
        <taxon>Bacteria</taxon>
        <taxon>Bacillati</taxon>
        <taxon>Bacillota</taxon>
        <taxon>Bacilli</taxon>
        <taxon>Bacillales</taxon>
        <taxon>Bacillaceae</taxon>
        <taxon>Calidifontibacillus/Schinkia group</taxon>
        <taxon>Schinkia</taxon>
    </lineage>
</organism>
<evidence type="ECO:0000313" key="3">
    <source>
        <dbReference type="Proteomes" id="UP000006315"/>
    </source>
</evidence>
<feature type="transmembrane region" description="Helical" evidence="1">
    <location>
        <begin position="36"/>
        <end position="63"/>
    </location>
</feature>
<dbReference type="GeneID" id="89471253"/>
<reference evidence="2 3" key="1">
    <citation type="journal article" date="2012" name="Front. Microbiol.">
        <title>Redundancy and modularity in membrane-associated dissimilatory nitrate reduction in Bacillus.</title>
        <authorList>
            <person name="Heylen K."/>
            <person name="Keltjens J."/>
        </authorList>
    </citation>
    <scope>NUCLEOTIDE SEQUENCE [LARGE SCALE GENOMIC DNA]</scope>
    <source>
        <strain evidence="2 3">LMG 9581</strain>
    </source>
</reference>
<keyword evidence="1" id="KW-1133">Transmembrane helix</keyword>
<keyword evidence="1" id="KW-0472">Membrane</keyword>
<protein>
    <submittedName>
        <fullName evidence="2">Uncharacterized protein</fullName>
    </submittedName>
</protein>
<sequence>MELVLELHLTAEDFDPTSSLINNAVLAGAASYLSTVIIGGLAITGMPAIIGGIAIGTVVALAFSEISSKTGITPASILRGRW</sequence>
<dbReference type="RefSeq" id="WP_003331230.1">
    <property type="nucleotide sequence ID" value="NZ_AJLR01000048.1"/>
</dbReference>
<keyword evidence="3" id="KW-1185">Reference proteome</keyword>
<gene>
    <name evidence="2" type="ORF">BAZO_09681</name>
</gene>
<accession>K6DH50</accession>
<keyword evidence="1" id="KW-0812">Transmembrane</keyword>
<dbReference type="EMBL" id="AJLR01000048">
    <property type="protein sequence ID" value="EKN67423.1"/>
    <property type="molecule type" value="Genomic_DNA"/>
</dbReference>
<proteinExistence type="predicted"/>
<dbReference type="Proteomes" id="UP000006315">
    <property type="component" value="Unassembled WGS sequence"/>
</dbReference>